<feature type="chain" id="PRO_5025642203" description="Peptidase M43 pregnancy-associated plasma-A domain-containing protein" evidence="9">
    <location>
        <begin position="20"/>
        <end position="738"/>
    </location>
</feature>
<dbReference type="GO" id="GO:0046872">
    <property type="term" value="F:metal ion binding"/>
    <property type="evidence" value="ECO:0007669"/>
    <property type="project" value="UniProtKB-KW"/>
</dbReference>
<name>A0A6A6DJC1_9PEZI</name>
<keyword evidence="12" id="KW-1185">Reference proteome</keyword>
<organism evidence="11 12">
    <name type="scientific">Zopfia rhizophila CBS 207.26</name>
    <dbReference type="NCBI Taxonomy" id="1314779"/>
    <lineage>
        <taxon>Eukaryota</taxon>
        <taxon>Fungi</taxon>
        <taxon>Dikarya</taxon>
        <taxon>Ascomycota</taxon>
        <taxon>Pezizomycotina</taxon>
        <taxon>Dothideomycetes</taxon>
        <taxon>Dothideomycetes incertae sedis</taxon>
        <taxon>Zopfiaceae</taxon>
        <taxon>Zopfia</taxon>
    </lineage>
</organism>
<keyword evidence="6" id="KW-0862">Zinc</keyword>
<evidence type="ECO:0000256" key="5">
    <source>
        <dbReference type="ARBA" id="ARBA00022801"/>
    </source>
</evidence>
<evidence type="ECO:0000313" key="11">
    <source>
        <dbReference type="EMBL" id="KAF2179571.1"/>
    </source>
</evidence>
<keyword evidence="2" id="KW-0645">Protease</keyword>
<dbReference type="AlphaFoldDB" id="A0A6A6DJC1"/>
<dbReference type="Gene3D" id="3.40.390.10">
    <property type="entry name" value="Collagenase (Catalytic Domain)"/>
    <property type="match status" value="1"/>
</dbReference>
<feature type="signal peptide" evidence="9">
    <location>
        <begin position="1"/>
        <end position="19"/>
    </location>
</feature>
<dbReference type="InterPro" id="IPR024079">
    <property type="entry name" value="MetalloPept_cat_dom_sf"/>
</dbReference>
<evidence type="ECO:0000256" key="3">
    <source>
        <dbReference type="ARBA" id="ARBA00022723"/>
    </source>
</evidence>
<dbReference type="Pfam" id="PF05572">
    <property type="entry name" value="Peptidase_M43"/>
    <property type="match status" value="1"/>
</dbReference>
<dbReference type="InterPro" id="IPR008754">
    <property type="entry name" value="Peptidase_M43"/>
</dbReference>
<evidence type="ECO:0000256" key="6">
    <source>
        <dbReference type="ARBA" id="ARBA00022833"/>
    </source>
</evidence>
<dbReference type="Proteomes" id="UP000800200">
    <property type="component" value="Unassembled WGS sequence"/>
</dbReference>
<evidence type="ECO:0000256" key="7">
    <source>
        <dbReference type="ARBA" id="ARBA00023049"/>
    </source>
</evidence>
<evidence type="ECO:0000313" key="12">
    <source>
        <dbReference type="Proteomes" id="UP000800200"/>
    </source>
</evidence>
<feature type="domain" description="Peptidase M43 pregnancy-associated plasma-A" evidence="10">
    <location>
        <begin position="339"/>
        <end position="416"/>
    </location>
</feature>
<dbReference type="GO" id="GO:0008237">
    <property type="term" value="F:metallopeptidase activity"/>
    <property type="evidence" value="ECO:0007669"/>
    <property type="project" value="UniProtKB-KW"/>
</dbReference>
<sequence>MVFLIFVLIFACLTSAVQHIPPLWYPISNQYCPVLPEEQRWQCGRATASYCEECDTCTSPVPATLLEFEDPRAMNITISPEEYLFYKMIETEYLVEFSKKPMSWETPITLTYCGLQRPQLRERRFRIPTLNEVRSGPENLLKAGGKVVEQVGSLKEKFIHGVATIPLPWLDKPPGKPVFPRPICMPSTIAVPIHFTVFVTNLTTAYDHVPPATLEEQVKRTNAAYEPLGISFYIATINYHVGEEFRRFTQHFHSDPDPDPKWTRDSERIKMRNRYGGNDEVNVWIVESIDKKNCEKGTVKNGYCNYASVLTNVNHNVDGCVIGIHTLPNSTYRGGVVGQGKTLSHELGHWFNLRHVFASKKEGLCSGPSDGIFDTFKFPNDNNEMYKSKQRPCCNDDYCPGSELHVANYMSYSSDKGNLIPGDQLGTKPWTKGQRAAMFSAFFTLRRTAPDGTKPVDCDNWIVFPDDYADFKPALKERSFSSDIRKVLRGDFILRQADEIMETLKRVCSSPPDQNSNKAIDMISGEVVTCHDSGNCDPPLRGPSCLDDSLPPCKLIDVCWDGSAPPCRYVYVCDDGTAPPCSSTTCPDGAAPQCLPPNTQGTGNIWPDGPCPITPSPPKCPNGTDPPCEPAPFPLPGNVSTCPRPCDVHYNSCDPTTAPTCIFPDPRIAYPRAACACRPGYKSSEYADSDTTKQWRLPIVGQEHRVWVAESVLCDKICNGYGVDSCKEVAELGKECVG</sequence>
<protein>
    <recommendedName>
        <fullName evidence="10">Peptidase M43 pregnancy-associated plasma-A domain-containing protein</fullName>
    </recommendedName>
</protein>
<comment type="similarity">
    <text evidence="1">Belongs to the peptidase M43B family.</text>
</comment>
<dbReference type="SUPFAM" id="SSF55486">
    <property type="entry name" value="Metalloproteases ('zincins'), catalytic domain"/>
    <property type="match status" value="1"/>
</dbReference>
<evidence type="ECO:0000259" key="10">
    <source>
        <dbReference type="Pfam" id="PF05572"/>
    </source>
</evidence>
<keyword evidence="4 9" id="KW-0732">Signal</keyword>
<gene>
    <name evidence="11" type="ORF">K469DRAFT_798613</name>
</gene>
<evidence type="ECO:0000256" key="8">
    <source>
        <dbReference type="ARBA" id="ARBA00023157"/>
    </source>
</evidence>
<evidence type="ECO:0000256" key="1">
    <source>
        <dbReference type="ARBA" id="ARBA00008721"/>
    </source>
</evidence>
<keyword evidence="3" id="KW-0479">Metal-binding</keyword>
<dbReference type="OrthoDB" id="3944226at2759"/>
<proteinExistence type="inferred from homology"/>
<evidence type="ECO:0000256" key="4">
    <source>
        <dbReference type="ARBA" id="ARBA00022729"/>
    </source>
</evidence>
<accession>A0A6A6DJC1</accession>
<dbReference type="EMBL" id="ML994665">
    <property type="protein sequence ID" value="KAF2179571.1"/>
    <property type="molecule type" value="Genomic_DNA"/>
</dbReference>
<reference evidence="11" key="1">
    <citation type="journal article" date="2020" name="Stud. Mycol.">
        <title>101 Dothideomycetes genomes: a test case for predicting lifestyles and emergence of pathogens.</title>
        <authorList>
            <person name="Haridas S."/>
            <person name="Albert R."/>
            <person name="Binder M."/>
            <person name="Bloem J."/>
            <person name="Labutti K."/>
            <person name="Salamov A."/>
            <person name="Andreopoulos B."/>
            <person name="Baker S."/>
            <person name="Barry K."/>
            <person name="Bills G."/>
            <person name="Bluhm B."/>
            <person name="Cannon C."/>
            <person name="Castanera R."/>
            <person name="Culley D."/>
            <person name="Daum C."/>
            <person name="Ezra D."/>
            <person name="Gonzalez J."/>
            <person name="Henrissat B."/>
            <person name="Kuo A."/>
            <person name="Liang C."/>
            <person name="Lipzen A."/>
            <person name="Lutzoni F."/>
            <person name="Magnuson J."/>
            <person name="Mondo S."/>
            <person name="Nolan M."/>
            <person name="Ohm R."/>
            <person name="Pangilinan J."/>
            <person name="Park H.-J."/>
            <person name="Ramirez L."/>
            <person name="Alfaro M."/>
            <person name="Sun H."/>
            <person name="Tritt A."/>
            <person name="Yoshinaga Y."/>
            <person name="Zwiers L.-H."/>
            <person name="Turgeon B."/>
            <person name="Goodwin S."/>
            <person name="Spatafora J."/>
            <person name="Crous P."/>
            <person name="Grigoriev I."/>
        </authorList>
    </citation>
    <scope>NUCLEOTIDE SEQUENCE</scope>
    <source>
        <strain evidence="11">CBS 207.26</strain>
    </source>
</reference>
<evidence type="ECO:0000256" key="2">
    <source>
        <dbReference type="ARBA" id="ARBA00022670"/>
    </source>
</evidence>
<keyword evidence="7" id="KW-0482">Metalloprotease</keyword>
<dbReference type="PANTHER" id="PTHR47466">
    <property type="match status" value="1"/>
</dbReference>
<evidence type="ECO:0000256" key="9">
    <source>
        <dbReference type="SAM" id="SignalP"/>
    </source>
</evidence>
<keyword evidence="8" id="KW-1015">Disulfide bond</keyword>
<dbReference type="PANTHER" id="PTHR47466:SF1">
    <property type="entry name" value="METALLOPROTEASE MEP1 (AFU_ORTHOLOGUE AFUA_1G07730)-RELATED"/>
    <property type="match status" value="1"/>
</dbReference>
<dbReference type="GO" id="GO:0006508">
    <property type="term" value="P:proteolysis"/>
    <property type="evidence" value="ECO:0007669"/>
    <property type="project" value="UniProtKB-KW"/>
</dbReference>
<keyword evidence="5" id="KW-0378">Hydrolase</keyword>